<dbReference type="Gene3D" id="3.30.450.20">
    <property type="entry name" value="PAS domain"/>
    <property type="match status" value="2"/>
</dbReference>
<dbReference type="Gene3D" id="3.30.565.10">
    <property type="entry name" value="Histidine kinase-like ATPase, C-terminal domain"/>
    <property type="match status" value="1"/>
</dbReference>
<evidence type="ECO:0000256" key="6">
    <source>
        <dbReference type="ARBA" id="ARBA00022840"/>
    </source>
</evidence>
<evidence type="ECO:0000256" key="3">
    <source>
        <dbReference type="ARBA" id="ARBA00022679"/>
    </source>
</evidence>
<protein>
    <submittedName>
        <fullName evidence="11">GHKL domain-containing protein</fullName>
    </submittedName>
</protein>
<keyword evidence="12" id="KW-1185">Reference proteome</keyword>
<keyword evidence="4" id="KW-0547">Nucleotide-binding</keyword>
<dbReference type="InterPro" id="IPR036890">
    <property type="entry name" value="HATPase_C_sf"/>
</dbReference>
<feature type="transmembrane region" description="Helical" evidence="8">
    <location>
        <begin position="141"/>
        <end position="158"/>
    </location>
</feature>
<dbReference type="Pfam" id="PF02518">
    <property type="entry name" value="HATPase_c"/>
    <property type="match status" value="1"/>
</dbReference>
<dbReference type="SUPFAM" id="SSF55785">
    <property type="entry name" value="PYP-like sensor domain (PAS domain)"/>
    <property type="match status" value="1"/>
</dbReference>
<keyword evidence="2" id="KW-0597">Phosphoprotein</keyword>
<dbReference type="PANTHER" id="PTHR43547:SF10">
    <property type="entry name" value="SENSOR HISTIDINE KINASE DCUS"/>
    <property type="match status" value="1"/>
</dbReference>
<evidence type="ECO:0000256" key="1">
    <source>
        <dbReference type="ARBA" id="ARBA00004370"/>
    </source>
</evidence>
<gene>
    <name evidence="11" type="ORF">EXM22_12380</name>
</gene>
<dbReference type="EMBL" id="CP036150">
    <property type="protein sequence ID" value="QEN08745.1"/>
    <property type="molecule type" value="Genomic_DNA"/>
</dbReference>
<proteinExistence type="predicted"/>
<dbReference type="SMART" id="SM00387">
    <property type="entry name" value="HATPase_c"/>
    <property type="match status" value="1"/>
</dbReference>
<evidence type="ECO:0000313" key="11">
    <source>
        <dbReference type="EMBL" id="QEN08745.1"/>
    </source>
</evidence>
<dbReference type="SUPFAM" id="SSF103190">
    <property type="entry name" value="Sensory domain-like"/>
    <property type="match status" value="1"/>
</dbReference>
<keyword evidence="5" id="KW-0418">Kinase</keyword>
<evidence type="ECO:0000256" key="8">
    <source>
        <dbReference type="SAM" id="Phobius"/>
    </source>
</evidence>
<keyword evidence="6" id="KW-0067">ATP-binding</keyword>
<name>A0A5C1QKR1_9SPIO</name>
<evidence type="ECO:0000313" key="12">
    <source>
        <dbReference type="Proteomes" id="UP000324209"/>
    </source>
</evidence>
<dbReference type="InterPro" id="IPR035965">
    <property type="entry name" value="PAS-like_dom_sf"/>
</dbReference>
<keyword evidence="8" id="KW-0472">Membrane</keyword>
<dbReference type="GO" id="GO:0005524">
    <property type="term" value="F:ATP binding"/>
    <property type="evidence" value="ECO:0007669"/>
    <property type="project" value="UniProtKB-KW"/>
</dbReference>
<feature type="transmembrane region" description="Helical" evidence="8">
    <location>
        <begin position="170"/>
        <end position="193"/>
    </location>
</feature>
<reference evidence="11 12" key="1">
    <citation type="submission" date="2019-02" db="EMBL/GenBank/DDBJ databases">
        <title>Complete Genome Sequence and Methylome Analysis of free living Spirochaetas.</title>
        <authorList>
            <person name="Fomenkov A."/>
            <person name="Dubinina G."/>
            <person name="Leshcheva N."/>
            <person name="Mikheeva N."/>
            <person name="Grabovich M."/>
            <person name="Vincze T."/>
            <person name="Roberts R.J."/>
        </authorList>
    </citation>
    <scope>NUCLEOTIDE SEQUENCE [LARGE SCALE GENOMIC DNA]</scope>
    <source>
        <strain evidence="11 12">K2</strain>
    </source>
</reference>
<organism evidence="11 12">
    <name type="scientific">Oceanispirochaeta crateris</name>
    <dbReference type="NCBI Taxonomy" id="2518645"/>
    <lineage>
        <taxon>Bacteria</taxon>
        <taxon>Pseudomonadati</taxon>
        <taxon>Spirochaetota</taxon>
        <taxon>Spirochaetia</taxon>
        <taxon>Spirochaetales</taxon>
        <taxon>Spirochaetaceae</taxon>
        <taxon>Oceanispirochaeta</taxon>
    </lineage>
</organism>
<evidence type="ECO:0000256" key="5">
    <source>
        <dbReference type="ARBA" id="ARBA00022777"/>
    </source>
</evidence>
<dbReference type="InterPro" id="IPR039506">
    <property type="entry name" value="SPOB_a"/>
</dbReference>
<dbReference type="InterPro" id="IPR005467">
    <property type="entry name" value="His_kinase_dom"/>
</dbReference>
<dbReference type="SUPFAM" id="SSF55890">
    <property type="entry name" value="Sporulation response regulatory protein Spo0B"/>
    <property type="match status" value="1"/>
</dbReference>
<evidence type="ECO:0000259" key="10">
    <source>
        <dbReference type="PROSITE" id="PS50112"/>
    </source>
</evidence>
<keyword evidence="8" id="KW-1133">Transmembrane helix</keyword>
<comment type="subcellular location">
    <subcellularLocation>
        <location evidence="1">Membrane</location>
    </subcellularLocation>
</comment>
<evidence type="ECO:0000259" key="9">
    <source>
        <dbReference type="PROSITE" id="PS50109"/>
    </source>
</evidence>
<dbReference type="OrthoDB" id="9792686at2"/>
<dbReference type="Gene3D" id="1.10.287.130">
    <property type="match status" value="1"/>
</dbReference>
<dbReference type="PANTHER" id="PTHR43547">
    <property type="entry name" value="TWO-COMPONENT HISTIDINE KINASE"/>
    <property type="match status" value="1"/>
</dbReference>
<dbReference type="GO" id="GO:0000155">
    <property type="term" value="F:phosphorelay sensor kinase activity"/>
    <property type="evidence" value="ECO:0007669"/>
    <property type="project" value="InterPro"/>
</dbReference>
<evidence type="ECO:0000256" key="4">
    <source>
        <dbReference type="ARBA" id="ARBA00022741"/>
    </source>
</evidence>
<dbReference type="AlphaFoldDB" id="A0A5C1QKR1"/>
<evidence type="ECO:0000256" key="7">
    <source>
        <dbReference type="ARBA" id="ARBA00023012"/>
    </source>
</evidence>
<dbReference type="PROSITE" id="PS50109">
    <property type="entry name" value="HIS_KIN"/>
    <property type="match status" value="1"/>
</dbReference>
<dbReference type="InterPro" id="IPR016120">
    <property type="entry name" value="Sig_transdc_His_kin_SpoOB"/>
</dbReference>
<dbReference type="GO" id="GO:0016020">
    <property type="term" value="C:membrane"/>
    <property type="evidence" value="ECO:0007669"/>
    <property type="project" value="UniProtKB-SubCell"/>
</dbReference>
<dbReference type="Pfam" id="PF14689">
    <property type="entry name" value="SPOB_a"/>
    <property type="match status" value="1"/>
</dbReference>
<dbReference type="SUPFAM" id="SSF55874">
    <property type="entry name" value="ATPase domain of HSP90 chaperone/DNA topoisomerase II/histidine kinase"/>
    <property type="match status" value="1"/>
</dbReference>
<feature type="domain" description="PAS" evidence="10">
    <location>
        <begin position="216"/>
        <end position="250"/>
    </location>
</feature>
<dbReference type="PROSITE" id="PS50112">
    <property type="entry name" value="PAS"/>
    <property type="match status" value="1"/>
</dbReference>
<dbReference type="InterPro" id="IPR003594">
    <property type="entry name" value="HATPase_dom"/>
</dbReference>
<dbReference type="KEGG" id="ock:EXM22_12380"/>
<accession>A0A5C1QKR1</accession>
<dbReference type="InterPro" id="IPR029151">
    <property type="entry name" value="Sensor-like_sf"/>
</dbReference>
<sequence length="523" mass="58829">MKLNRKISLATGMFTTTILLLTGVLVIQQWFSTLQTQLELSAQDLAVTISEMESLQYNLTLPNGSIPIQRRMDELKLSTRTQYIYVLNKFGDYYSHTVPALQGTREEDPFIQSILTSSVPEVRVRRTGTSRFPAVEAAAPVFYQGELVGLVITGFLNGRMYQDIRLNIQTFSLFLILAVFISLYSSALLSFSIKRSMSGLEPEEISRLLGQRAMTLENLKEGIVTIDQLGNIIYFNASAIRLAGLREWDLNQSVQSYFFSQGFQFCLDKKRTISLELLSLTGLTLQCRFEPIFTESGDEVLGATLVMEDLTIVRLRAEELTGIKQINEGLRAQNHEFLNKLHTISGLIQLEEYDEAVQFITGISRNRKSIVGRLSDRIKDSSVAGLLLGKYNKAQEQQCEFYLDDKSFLPNLKGMSDTLNLILGNLIENALEELAGNIDGILQVGVYQSGQNLRILVRDNGQGIANVDHVFKRGFSSKGPDRGLGLFLIKERVNREDGHISLETRPGHTEFIVEIPYIEEEVL</sequence>
<keyword evidence="7" id="KW-0902">Two-component regulatory system</keyword>
<feature type="domain" description="Histidine kinase" evidence="9">
    <location>
        <begin position="332"/>
        <end position="519"/>
    </location>
</feature>
<feature type="transmembrane region" description="Helical" evidence="8">
    <location>
        <begin position="7"/>
        <end position="31"/>
    </location>
</feature>
<dbReference type="RefSeq" id="WP_149486826.1">
    <property type="nucleotide sequence ID" value="NZ_CP036150.1"/>
</dbReference>
<dbReference type="InterPro" id="IPR000014">
    <property type="entry name" value="PAS"/>
</dbReference>
<keyword evidence="3" id="KW-0808">Transferase</keyword>
<evidence type="ECO:0000256" key="2">
    <source>
        <dbReference type="ARBA" id="ARBA00022553"/>
    </source>
</evidence>
<keyword evidence="8" id="KW-0812">Transmembrane</keyword>
<dbReference type="Proteomes" id="UP000324209">
    <property type="component" value="Chromosome"/>
</dbReference>